<evidence type="ECO:0000313" key="3">
    <source>
        <dbReference type="Proteomes" id="UP000006394"/>
    </source>
</evidence>
<evidence type="ECO:0000256" key="1">
    <source>
        <dbReference type="SAM" id="Phobius"/>
    </source>
</evidence>
<keyword evidence="1" id="KW-0812">Transmembrane</keyword>
<evidence type="ECO:0008006" key="4">
    <source>
        <dbReference type="Google" id="ProtNLM"/>
    </source>
</evidence>
<dbReference type="PATRIC" id="fig|402612.5.peg.2183"/>
<dbReference type="OrthoDB" id="5702951at2"/>
<dbReference type="Proteomes" id="UP000006394">
    <property type="component" value="Chromosome"/>
</dbReference>
<gene>
    <name evidence="2" type="ordered locus">FP2155</name>
</gene>
<protein>
    <recommendedName>
        <fullName evidence="4">Transmembrane protein</fullName>
    </recommendedName>
</protein>
<organism evidence="2 3">
    <name type="scientific">Flavobacterium psychrophilum (strain ATCC 49511 / DSM 21280 / CIP 103535 / JIP02/86)</name>
    <dbReference type="NCBI Taxonomy" id="402612"/>
    <lineage>
        <taxon>Bacteria</taxon>
        <taxon>Pseudomonadati</taxon>
        <taxon>Bacteroidota</taxon>
        <taxon>Flavobacteriia</taxon>
        <taxon>Flavobacteriales</taxon>
        <taxon>Flavobacteriaceae</taxon>
        <taxon>Flavobacterium</taxon>
    </lineage>
</organism>
<evidence type="ECO:0000313" key="2">
    <source>
        <dbReference type="EMBL" id="CAL44216.1"/>
    </source>
</evidence>
<feature type="transmembrane region" description="Helical" evidence="1">
    <location>
        <begin position="41"/>
        <end position="62"/>
    </location>
</feature>
<dbReference type="InterPro" id="IPR021326">
    <property type="entry name" value="DUF2931"/>
</dbReference>
<dbReference type="EMBL" id="AM398681">
    <property type="protein sequence ID" value="CAL44216.1"/>
    <property type="molecule type" value="Genomic_DNA"/>
</dbReference>
<dbReference type="HOGENOM" id="CLU_1233527_0_0_10"/>
<dbReference type="KEGG" id="fps:FP2155"/>
<name>A6H1J2_FLAPJ</name>
<accession>A6H1J2</accession>
<dbReference type="GeneID" id="66551666"/>
<dbReference type="RefSeq" id="WP_011964252.1">
    <property type="nucleotide sequence ID" value="NC_009613.3"/>
</dbReference>
<reference evidence="2 3" key="1">
    <citation type="journal article" date="2007" name="Nat. Biotechnol.">
        <title>Complete genome sequence of the fish pathogen Flavobacterium psychrophilum.</title>
        <authorList>
            <person name="Duchaud E."/>
            <person name="Boussaha M."/>
            <person name="Loux V."/>
            <person name="Bernardet J.F."/>
            <person name="Michel C."/>
            <person name="Kerouault B."/>
            <person name="Mondot S."/>
            <person name="Nicolas P."/>
            <person name="Bossy R."/>
            <person name="Caron C."/>
            <person name="Bessieres P."/>
            <person name="Gibrat J.F."/>
            <person name="Claverol S."/>
            <person name="Dumetz F."/>
            <person name="Le Henaff M."/>
            <person name="Benmansour A."/>
        </authorList>
    </citation>
    <scope>NUCLEOTIDE SEQUENCE [LARGE SCALE GENOMIC DNA]</scope>
    <source>
        <strain evidence="3">ATCC 49511 / DSM 21280 / CIP 103535 / JIP02/86</strain>
    </source>
</reference>
<dbReference type="AlphaFoldDB" id="A6H1J2"/>
<keyword evidence="1" id="KW-1133">Transmembrane helix</keyword>
<dbReference type="Pfam" id="PF11153">
    <property type="entry name" value="DUF2931"/>
    <property type="match status" value="1"/>
</dbReference>
<sequence length="224" mass="25953">MYTISKILTLSGLITFFGFLYFAFGANFEFDGGAGVYGVNLLFYLVILLSQFIPHSIILLILNNNFKNKSTNNFVFFIWSYVIISCILNIVIIRSNNKEKRFQNESQQKWDSAEKYFYTISVSCPKGYPISIVEGGLSNLQYNFNGDLNKELYGTDNYEWGKGESGIHFAEYVLPDSLKLTWCSLIEKRFYTINVALDKKKIETLFRKDIFRKSDGIITKEKYH</sequence>
<keyword evidence="1" id="KW-0472">Membrane</keyword>
<feature type="transmembrane region" description="Helical" evidence="1">
    <location>
        <begin position="74"/>
        <end position="93"/>
    </location>
</feature>
<keyword evidence="3" id="KW-1185">Reference proteome</keyword>
<dbReference type="STRING" id="402612.FP2155"/>
<dbReference type="EnsemblBacteria" id="CAL44216">
    <property type="protein sequence ID" value="CAL44216"/>
    <property type="gene ID" value="FP2155"/>
</dbReference>
<proteinExistence type="predicted"/>